<evidence type="ECO:0000313" key="1">
    <source>
        <dbReference type="EMBL" id="QDX93615.1"/>
    </source>
</evidence>
<evidence type="ECO:0008006" key="3">
    <source>
        <dbReference type="Google" id="ProtNLM"/>
    </source>
</evidence>
<keyword evidence="2" id="KW-1185">Reference proteome</keyword>
<accession>A0A518V9D7</accession>
<dbReference type="SUPFAM" id="SSF52540">
    <property type="entry name" value="P-loop containing nucleoside triphosphate hydrolases"/>
    <property type="match status" value="1"/>
</dbReference>
<dbReference type="OrthoDB" id="2399160at2"/>
<dbReference type="EMBL" id="CP033464">
    <property type="protein sequence ID" value="QDX93615.1"/>
    <property type="molecule type" value="Genomic_DNA"/>
</dbReference>
<dbReference type="Proteomes" id="UP000319432">
    <property type="component" value="Chromosome"/>
</dbReference>
<organism evidence="1 2">
    <name type="scientific">Brevibacillus laterosporus</name>
    <name type="common">Bacillus laterosporus</name>
    <dbReference type="NCBI Taxonomy" id="1465"/>
    <lineage>
        <taxon>Bacteria</taxon>
        <taxon>Bacillati</taxon>
        <taxon>Bacillota</taxon>
        <taxon>Bacilli</taxon>
        <taxon>Bacillales</taxon>
        <taxon>Paenibacillaceae</taxon>
        <taxon>Brevibacillus</taxon>
    </lineage>
</organism>
<dbReference type="Gene3D" id="3.40.50.300">
    <property type="entry name" value="P-loop containing nucleotide triphosphate hydrolases"/>
    <property type="match status" value="1"/>
</dbReference>
<protein>
    <recommendedName>
        <fullName evidence="3">Dephospho-CoA kinase</fullName>
    </recommendedName>
</protein>
<dbReference type="InterPro" id="IPR027417">
    <property type="entry name" value="P-loop_NTPase"/>
</dbReference>
<dbReference type="AlphaFoldDB" id="A0A518V9D7"/>
<reference evidence="1 2" key="1">
    <citation type="submission" date="2018-11" db="EMBL/GenBank/DDBJ databases">
        <title>Phylogenetic determinants of toxin gene distribution in genomes of Brevibacillus laterosporus.</title>
        <authorList>
            <person name="Glare T.R."/>
            <person name="Durrant A."/>
            <person name="Berry C."/>
            <person name="Palma L."/>
            <person name="Ormskirk M."/>
            <person name="Cox M.O."/>
        </authorList>
    </citation>
    <scope>NUCLEOTIDE SEQUENCE [LARGE SCALE GENOMIC DNA]</scope>
    <source>
        <strain evidence="1 2">1821L</strain>
    </source>
</reference>
<sequence length="185" mass="21109">MPSSIKLALCGKMRSGKDTVAGYLVEHYDFVPFAFGDGIKRVCLELFPEQFANGKKPRALLQGVGQAMRAFDPDVWVNRTLREIRQLTYSPSFDVLISDLRQPSEYARLRSEGFVIIRVNASEAIRRQRMINAGDTFTDADLDHETEQHVDTFAVDYELDNNGSVLDLYEQIDVMMREIIRKEAV</sequence>
<evidence type="ECO:0000313" key="2">
    <source>
        <dbReference type="Proteomes" id="UP000319432"/>
    </source>
</evidence>
<gene>
    <name evidence="1" type="ORF">EEL30_15715</name>
</gene>
<name>A0A518V9D7_BRELA</name>
<proteinExistence type="predicted"/>